<dbReference type="AlphaFoldDB" id="A0A976FFV5"/>
<dbReference type="EMBL" id="SHOA02000203">
    <property type="protein sequence ID" value="TDH65981.1"/>
    <property type="molecule type" value="Genomic_DNA"/>
</dbReference>
<evidence type="ECO:0000256" key="4">
    <source>
        <dbReference type="ARBA" id="ARBA00013229"/>
    </source>
</evidence>
<dbReference type="PANTHER" id="PTHR31321">
    <property type="entry name" value="ACYL-COA THIOESTER HYDROLASE YBHC-RELATED"/>
    <property type="match status" value="1"/>
</dbReference>
<dbReference type="PANTHER" id="PTHR31321:SF57">
    <property type="entry name" value="PECTINESTERASE 53-RELATED"/>
    <property type="match status" value="1"/>
</dbReference>
<evidence type="ECO:0000256" key="3">
    <source>
        <dbReference type="ARBA" id="ARBA00008891"/>
    </source>
</evidence>
<dbReference type="InterPro" id="IPR033131">
    <property type="entry name" value="Pectinesterase_Asp_AS"/>
</dbReference>
<accession>A0A976FFV5</accession>
<evidence type="ECO:0000256" key="5">
    <source>
        <dbReference type="ARBA" id="ARBA00022525"/>
    </source>
</evidence>
<comment type="similarity">
    <text evidence="3">Belongs to the pectinesterase family.</text>
</comment>
<gene>
    <name evidence="14" type="ORF">CCR75_005755</name>
</gene>
<dbReference type="GO" id="GO:0030599">
    <property type="term" value="F:pectinesterase activity"/>
    <property type="evidence" value="ECO:0007669"/>
    <property type="project" value="UniProtKB-UniRule"/>
</dbReference>
<dbReference type="OrthoDB" id="2019149at2759"/>
<feature type="active site" evidence="10">
    <location>
        <position position="190"/>
    </location>
</feature>
<evidence type="ECO:0000256" key="11">
    <source>
        <dbReference type="RuleBase" id="RU000589"/>
    </source>
</evidence>
<feature type="region of interest" description="Disordered" evidence="12">
    <location>
        <begin position="1"/>
        <end position="20"/>
    </location>
</feature>
<dbReference type="Pfam" id="PF01095">
    <property type="entry name" value="Pectinesterase"/>
    <property type="match status" value="1"/>
</dbReference>
<dbReference type="InterPro" id="IPR000070">
    <property type="entry name" value="Pectinesterase_cat"/>
</dbReference>
<keyword evidence="6" id="KW-0732">Signal</keyword>
<comment type="pathway">
    <text evidence="2 11">Glycan metabolism; pectin degradation; 2-dehydro-3-deoxy-D-gluconate from pectin: step 1/5.</text>
</comment>
<comment type="catalytic activity">
    <reaction evidence="9 11">
        <text>[(1-&gt;4)-alpha-D-galacturonosyl methyl ester](n) + n H2O = [(1-&gt;4)-alpha-D-galacturonosyl](n) + n methanol + n H(+)</text>
        <dbReference type="Rhea" id="RHEA:22380"/>
        <dbReference type="Rhea" id="RHEA-COMP:14570"/>
        <dbReference type="Rhea" id="RHEA-COMP:14573"/>
        <dbReference type="ChEBI" id="CHEBI:15377"/>
        <dbReference type="ChEBI" id="CHEBI:15378"/>
        <dbReference type="ChEBI" id="CHEBI:17790"/>
        <dbReference type="ChEBI" id="CHEBI:140522"/>
        <dbReference type="ChEBI" id="CHEBI:140523"/>
        <dbReference type="EC" id="3.1.1.11"/>
    </reaction>
</comment>
<evidence type="ECO:0000256" key="9">
    <source>
        <dbReference type="ARBA" id="ARBA00047928"/>
    </source>
</evidence>
<evidence type="ECO:0000313" key="14">
    <source>
        <dbReference type="EMBL" id="TDH65981.1"/>
    </source>
</evidence>
<dbReference type="Proteomes" id="UP000294530">
    <property type="component" value="Unassembled WGS sequence"/>
</dbReference>
<dbReference type="EC" id="3.1.1.11" evidence="4 11"/>
<protein>
    <recommendedName>
        <fullName evidence="4 11">Pectinesterase</fullName>
        <ecNumber evidence="4 11">3.1.1.11</ecNumber>
    </recommendedName>
</protein>
<feature type="domain" description="Pectinesterase catalytic" evidence="13">
    <location>
        <begin position="33"/>
        <end position="306"/>
    </location>
</feature>
<comment type="subcellular location">
    <subcellularLocation>
        <location evidence="1">Secreted</location>
    </subcellularLocation>
</comment>
<evidence type="ECO:0000256" key="1">
    <source>
        <dbReference type="ARBA" id="ARBA00004613"/>
    </source>
</evidence>
<organism evidence="14 15">
    <name type="scientific">Bremia lactucae</name>
    <name type="common">Lettuce downy mildew</name>
    <dbReference type="NCBI Taxonomy" id="4779"/>
    <lineage>
        <taxon>Eukaryota</taxon>
        <taxon>Sar</taxon>
        <taxon>Stramenopiles</taxon>
        <taxon>Oomycota</taxon>
        <taxon>Peronosporomycetes</taxon>
        <taxon>Peronosporales</taxon>
        <taxon>Peronosporaceae</taxon>
        <taxon>Bremia</taxon>
    </lineage>
</organism>
<name>A0A976FFV5_BRELC</name>
<keyword evidence="15" id="KW-1185">Reference proteome</keyword>
<evidence type="ECO:0000256" key="7">
    <source>
        <dbReference type="ARBA" id="ARBA00022801"/>
    </source>
</evidence>
<dbReference type="KEGG" id="blac:94349502"/>
<evidence type="ECO:0000256" key="8">
    <source>
        <dbReference type="ARBA" id="ARBA00023085"/>
    </source>
</evidence>
<evidence type="ECO:0000313" key="15">
    <source>
        <dbReference type="Proteomes" id="UP000294530"/>
    </source>
</evidence>
<dbReference type="GO" id="GO:0045490">
    <property type="term" value="P:pectin catabolic process"/>
    <property type="evidence" value="ECO:0007669"/>
    <property type="project" value="UniProtKB-UniRule"/>
</dbReference>
<sequence>MEDPASSPEPCSGEHARTTPPAGAIVVDITGKYKGSFKTLTEGIANIPDTTEVTTVFVFPGVYEEQVVVEKIKSPLVIQGYTCDTMKYSANQVTVTQAKAQAHVPAEIIDNRNFLTSTMGFKSQSGVKVYNLNVANTAGKIEKDGQAVAVYVDNTDYGFYACNFTGFQDTVCANKGRELFVKSYIRGAVDFVFGQRAMAWFESCDIEAISKGYITGNGNQNETVVSEFVFNRARVFGSKSKSTMLGRPWREYARVVFQECELSDVVDPKGWSAWDDKMTTKNAYFKEFNNTGPGAKLDERVEFSGQLDAAKKMSEILGEGLANYWWVDTKYF</sequence>
<dbReference type="InterPro" id="IPR012334">
    <property type="entry name" value="Pectin_lyas_fold"/>
</dbReference>
<dbReference type="Gene3D" id="2.160.20.10">
    <property type="entry name" value="Single-stranded right-handed beta-helix, Pectin lyase-like"/>
    <property type="match status" value="1"/>
</dbReference>
<keyword evidence="5" id="KW-0964">Secreted</keyword>
<dbReference type="PROSITE" id="PS00503">
    <property type="entry name" value="PECTINESTERASE_2"/>
    <property type="match status" value="1"/>
</dbReference>
<dbReference type="RefSeq" id="XP_067815480.1">
    <property type="nucleotide sequence ID" value="XM_067963831.1"/>
</dbReference>
<dbReference type="GO" id="GO:0042545">
    <property type="term" value="P:cell wall modification"/>
    <property type="evidence" value="ECO:0007669"/>
    <property type="project" value="UniProtKB-UniRule"/>
</dbReference>
<evidence type="ECO:0000259" key="13">
    <source>
        <dbReference type="Pfam" id="PF01095"/>
    </source>
</evidence>
<proteinExistence type="inferred from homology"/>
<dbReference type="FunFam" id="2.160.20.10:FF:000014">
    <property type="entry name" value="Pectinesterase"/>
    <property type="match status" value="1"/>
</dbReference>
<evidence type="ECO:0000256" key="2">
    <source>
        <dbReference type="ARBA" id="ARBA00005184"/>
    </source>
</evidence>
<reference evidence="14 15" key="1">
    <citation type="journal article" date="2021" name="Genome Biol.">
        <title>AFLAP: assembly-free linkage analysis pipeline using k-mers from genome sequencing data.</title>
        <authorList>
            <person name="Fletcher K."/>
            <person name="Zhang L."/>
            <person name="Gil J."/>
            <person name="Han R."/>
            <person name="Cavanaugh K."/>
            <person name="Michelmore R."/>
        </authorList>
    </citation>
    <scope>NUCLEOTIDE SEQUENCE [LARGE SCALE GENOMIC DNA]</scope>
    <source>
        <strain evidence="14 15">SF5</strain>
    </source>
</reference>
<evidence type="ECO:0000256" key="6">
    <source>
        <dbReference type="ARBA" id="ARBA00022729"/>
    </source>
</evidence>
<evidence type="ECO:0000256" key="10">
    <source>
        <dbReference type="PROSITE-ProRule" id="PRU10040"/>
    </source>
</evidence>
<dbReference type="GO" id="GO:0005576">
    <property type="term" value="C:extracellular region"/>
    <property type="evidence" value="ECO:0007669"/>
    <property type="project" value="UniProtKB-SubCell"/>
</dbReference>
<keyword evidence="8 11" id="KW-0063">Aspartyl esterase</keyword>
<evidence type="ECO:0000256" key="12">
    <source>
        <dbReference type="SAM" id="MobiDB-lite"/>
    </source>
</evidence>
<dbReference type="GeneID" id="94349502"/>
<keyword evidence="7 11" id="KW-0378">Hydrolase</keyword>
<dbReference type="InterPro" id="IPR011050">
    <property type="entry name" value="Pectin_lyase_fold/virulence"/>
</dbReference>
<dbReference type="SUPFAM" id="SSF51126">
    <property type="entry name" value="Pectin lyase-like"/>
    <property type="match status" value="1"/>
</dbReference>
<comment type="caution">
    <text evidence="14">The sequence shown here is derived from an EMBL/GenBank/DDBJ whole genome shotgun (WGS) entry which is preliminary data.</text>
</comment>